<dbReference type="EMBL" id="LQBM01000004">
    <property type="protein sequence ID" value="KUG58192.1"/>
    <property type="molecule type" value="Genomic_DNA"/>
</dbReference>
<evidence type="ECO:0000313" key="2">
    <source>
        <dbReference type="EMBL" id="KUG58192.1"/>
    </source>
</evidence>
<proteinExistence type="predicted"/>
<gene>
    <name evidence="2" type="ORF">AVL63_06910</name>
</gene>
<accession>A0A0W8IEK6</accession>
<evidence type="ECO:0000256" key="1">
    <source>
        <dbReference type="SAM" id="MobiDB-lite"/>
    </source>
</evidence>
<comment type="caution">
    <text evidence="2">The sequence shown here is derived from an EMBL/GenBank/DDBJ whole genome shotgun (WGS) entry which is preliminary data.</text>
</comment>
<protein>
    <submittedName>
        <fullName evidence="2">Uncharacterized protein</fullName>
    </submittedName>
</protein>
<dbReference type="AlphaFoldDB" id="A0A0W8IEK6"/>
<reference evidence="3" key="1">
    <citation type="submission" date="2015-12" db="EMBL/GenBank/DDBJ databases">
        <authorList>
            <person name="Nair G.R."/>
            <person name="Kaur G."/>
            <person name="Mayilraj S."/>
        </authorList>
    </citation>
    <scope>NUCLEOTIDE SEQUENCE [LARGE SCALE GENOMIC DNA]</scope>
    <source>
        <strain evidence="3">CD08_7</strain>
    </source>
</reference>
<feature type="compositionally biased region" description="Basic and acidic residues" evidence="1">
    <location>
        <begin position="57"/>
        <end position="67"/>
    </location>
</feature>
<sequence>MVTGAEAAAAIVPILASEVNNWAQWCAGDLAQVEALVETSPPTAACISNTMEPALHQPRDEPRRTHH</sequence>
<organism evidence="2 3">
    <name type="scientific">Nesterenkonia jeotgali</name>
    <dbReference type="NCBI Taxonomy" id="317018"/>
    <lineage>
        <taxon>Bacteria</taxon>
        <taxon>Bacillati</taxon>
        <taxon>Actinomycetota</taxon>
        <taxon>Actinomycetes</taxon>
        <taxon>Micrococcales</taxon>
        <taxon>Micrococcaceae</taxon>
        <taxon>Nesterenkonia</taxon>
    </lineage>
</organism>
<name>A0A0W8IEK6_9MICC</name>
<keyword evidence="3" id="KW-1185">Reference proteome</keyword>
<dbReference type="Proteomes" id="UP000054023">
    <property type="component" value="Unassembled WGS sequence"/>
</dbReference>
<evidence type="ECO:0000313" key="3">
    <source>
        <dbReference type="Proteomes" id="UP000054023"/>
    </source>
</evidence>
<feature type="region of interest" description="Disordered" evidence="1">
    <location>
        <begin position="47"/>
        <end position="67"/>
    </location>
</feature>